<reference evidence="6 7" key="1">
    <citation type="submission" date="2015-06" db="EMBL/GenBank/DDBJ databases">
        <title>Improved classification and identification of acetic acid bacteria using matrix-assisted laser desorption/ionization time-of-flight mass spectrometry; Gluconobacter nephelii and Gluconobacter uchimurae are later heterotypic synonyms of Gluconobacter japonicus and Gluconobacter oxydans, respectively.</title>
        <authorList>
            <person name="Li L."/>
            <person name="Cleenwerck I."/>
            <person name="De Vuyst L."/>
            <person name="Vandamme P."/>
        </authorList>
    </citation>
    <scope>NUCLEOTIDE SEQUENCE [LARGE SCALE GENOMIC DNA]</scope>
    <source>
        <strain evidence="6 7">LMG 1625</strain>
    </source>
</reference>
<feature type="binding site" evidence="4">
    <location>
        <position position="114"/>
    </location>
    <ligand>
        <name>[4Fe-4S] cluster</name>
        <dbReference type="ChEBI" id="CHEBI:49883"/>
    </ligand>
</feature>
<dbReference type="EC" id="1.8.4.10" evidence="4"/>
<feature type="active site" description="Nucleophile; cysteine thiosulfonate intermediate" evidence="4">
    <location>
        <position position="222"/>
    </location>
</feature>
<evidence type="ECO:0000256" key="3">
    <source>
        <dbReference type="ARBA" id="ARBA00024327"/>
    </source>
</evidence>
<proteinExistence type="inferred from homology"/>
<dbReference type="AlphaFoldDB" id="A0A149Q3E6"/>
<dbReference type="GO" id="GO:0004604">
    <property type="term" value="F:phosphoadenylyl-sulfate reductase (thioredoxin) activity"/>
    <property type="evidence" value="ECO:0007669"/>
    <property type="project" value="UniProtKB-UniRule"/>
</dbReference>
<evidence type="ECO:0000256" key="2">
    <source>
        <dbReference type="ARBA" id="ARBA00023002"/>
    </source>
</evidence>
<comment type="catalytic activity">
    <reaction evidence="4">
        <text>[thioredoxin]-disulfide + sulfite + AMP + 2 H(+) = adenosine 5'-phosphosulfate + [thioredoxin]-dithiol</text>
        <dbReference type="Rhea" id="RHEA:21976"/>
        <dbReference type="Rhea" id="RHEA-COMP:10698"/>
        <dbReference type="Rhea" id="RHEA-COMP:10700"/>
        <dbReference type="ChEBI" id="CHEBI:15378"/>
        <dbReference type="ChEBI" id="CHEBI:17359"/>
        <dbReference type="ChEBI" id="CHEBI:29950"/>
        <dbReference type="ChEBI" id="CHEBI:50058"/>
        <dbReference type="ChEBI" id="CHEBI:58243"/>
        <dbReference type="ChEBI" id="CHEBI:456215"/>
        <dbReference type="EC" id="1.8.4.10"/>
    </reaction>
</comment>
<dbReference type="PIRSF" id="PIRSF000857">
    <property type="entry name" value="PAPS_reductase"/>
    <property type="match status" value="1"/>
</dbReference>
<dbReference type="InterPro" id="IPR004511">
    <property type="entry name" value="PAPS/APS_Rdtase"/>
</dbReference>
<evidence type="ECO:0000256" key="1">
    <source>
        <dbReference type="ARBA" id="ARBA00009732"/>
    </source>
</evidence>
<keyword evidence="2 4" id="KW-0560">Oxidoreductase</keyword>
<protein>
    <recommendedName>
        <fullName evidence="4">Adenosine 5'-phosphosulfate reductase</fullName>
        <shortName evidence="4">APS reductase</shortName>
        <ecNumber evidence="4">1.8.4.10</ecNumber>
    </recommendedName>
    <alternativeName>
        <fullName evidence="4">5'-adenylylsulfate reductase</fullName>
    </alternativeName>
    <alternativeName>
        <fullName evidence="4">Thioredoxin-dependent 5'-adenylylsulfate reductase</fullName>
    </alternativeName>
</protein>
<keyword evidence="4" id="KW-0963">Cytoplasm</keyword>
<organism evidence="6 7">
    <name type="scientific">Acetobacter cerevisiae</name>
    <dbReference type="NCBI Taxonomy" id="178900"/>
    <lineage>
        <taxon>Bacteria</taxon>
        <taxon>Pseudomonadati</taxon>
        <taxon>Pseudomonadota</taxon>
        <taxon>Alphaproteobacteria</taxon>
        <taxon>Acetobacterales</taxon>
        <taxon>Acetobacteraceae</taxon>
        <taxon>Acetobacter</taxon>
    </lineage>
</organism>
<dbReference type="HAMAP" id="MF_00063">
    <property type="entry name" value="CysH"/>
    <property type="match status" value="1"/>
</dbReference>
<comment type="subcellular location">
    <subcellularLocation>
        <location evidence="4">Cytoplasm</location>
    </subcellularLocation>
</comment>
<dbReference type="Pfam" id="PF01507">
    <property type="entry name" value="PAPS_reduct"/>
    <property type="match status" value="1"/>
</dbReference>
<dbReference type="Gene3D" id="3.40.50.620">
    <property type="entry name" value="HUPs"/>
    <property type="match status" value="1"/>
</dbReference>
<comment type="function">
    <text evidence="4">Catalyzes the formation of sulfite from adenosine 5'-phosphosulfate (APS) using thioredoxin as an electron donor.</text>
</comment>
<evidence type="ECO:0000313" key="7">
    <source>
        <dbReference type="Proteomes" id="UP000075473"/>
    </source>
</evidence>
<feature type="domain" description="Phosphoadenosine phosphosulphate reductase" evidence="5">
    <location>
        <begin position="35"/>
        <end position="202"/>
    </location>
</feature>
<keyword evidence="4" id="KW-0479">Metal-binding</keyword>
<dbReference type="SUPFAM" id="SSF52402">
    <property type="entry name" value="Adenine nucleotide alpha hydrolases-like"/>
    <property type="match status" value="1"/>
</dbReference>
<evidence type="ECO:0000313" key="6">
    <source>
        <dbReference type="EMBL" id="KXU91802.1"/>
    </source>
</evidence>
<name>A0A149Q3E6_9PROT</name>
<dbReference type="Proteomes" id="UP000075473">
    <property type="component" value="Unassembled WGS sequence"/>
</dbReference>
<dbReference type="NCBIfam" id="NF002537">
    <property type="entry name" value="PRK02090.1"/>
    <property type="match status" value="1"/>
</dbReference>
<dbReference type="GO" id="GO:0019379">
    <property type="term" value="P:sulfate assimilation, phosphoadenylyl sulfate reduction by phosphoadenylyl-sulfate reductase (thioredoxin)"/>
    <property type="evidence" value="ECO:0007669"/>
    <property type="project" value="UniProtKB-UniRule"/>
</dbReference>
<dbReference type="GO" id="GO:0051539">
    <property type="term" value="F:4 iron, 4 sulfur cluster binding"/>
    <property type="evidence" value="ECO:0007669"/>
    <property type="project" value="UniProtKB-UniRule"/>
</dbReference>
<feature type="binding site" evidence="4">
    <location>
        <position position="199"/>
    </location>
    <ligand>
        <name>[4Fe-4S] cluster</name>
        <dbReference type="ChEBI" id="CHEBI:49883"/>
    </ligand>
</feature>
<dbReference type="InterPro" id="IPR002500">
    <property type="entry name" value="PAPS_reduct_dom"/>
</dbReference>
<dbReference type="PANTHER" id="PTHR46509:SF1">
    <property type="entry name" value="PHOSPHOADENOSINE PHOSPHOSULFATE REDUCTASE"/>
    <property type="match status" value="1"/>
</dbReference>
<comment type="pathway">
    <text evidence="3 4">Sulfur metabolism; hydrogen sulfide biosynthesis; sulfite from sulfate.</text>
</comment>
<dbReference type="PANTHER" id="PTHR46509">
    <property type="entry name" value="PHOSPHOADENOSINE PHOSPHOSULFATE REDUCTASE"/>
    <property type="match status" value="1"/>
</dbReference>
<keyword evidence="4" id="KW-0411">Iron-sulfur</keyword>
<comment type="similarity">
    <text evidence="1 4">Belongs to the PAPS reductase family. CysH subfamily.</text>
</comment>
<feature type="binding site" evidence="4">
    <location>
        <position position="196"/>
    </location>
    <ligand>
        <name>[4Fe-4S] cluster</name>
        <dbReference type="ChEBI" id="CHEBI:49883"/>
    </ligand>
</feature>
<evidence type="ECO:0000259" key="5">
    <source>
        <dbReference type="Pfam" id="PF01507"/>
    </source>
</evidence>
<dbReference type="GO" id="GO:0043866">
    <property type="term" value="F:adenylyl-sulfate reductase (thioredoxin) activity"/>
    <property type="evidence" value="ECO:0007669"/>
    <property type="project" value="UniProtKB-EC"/>
</dbReference>
<comment type="cofactor">
    <cofactor evidence="4">
        <name>[4Fe-4S] cluster</name>
        <dbReference type="ChEBI" id="CHEBI:49883"/>
    </cofactor>
    <text evidence="4">Binds 1 [4Fe-4S] cluster per subunit.</text>
</comment>
<dbReference type="GO" id="GO:0070814">
    <property type="term" value="P:hydrogen sulfide biosynthetic process"/>
    <property type="evidence" value="ECO:0007669"/>
    <property type="project" value="UniProtKB-UniRule"/>
</dbReference>
<keyword evidence="4" id="KW-0408">Iron</keyword>
<sequence length="228" mass="24693">MSVARSVLTVLRSQAQDPVRLLSTASAQLGKKVGVLSSFGAESALLLAFVAEVDPDMPVLFLETGKHFPETLAYRAELARFLGLKNVIDVRPAQAEVQERDPTGELWAFDPDACCRLRKVEPLDLATLPYEALITGRKRSQASTRAALPVVEEKEDGAIRLNPLALWEAEDITREMARRGLPPHPLVAEGYLSIGCAPCTRPVGQTADPRAGRWAGLAKTECGIHTAS</sequence>
<comment type="caution">
    <text evidence="6">The sequence shown here is derived from an EMBL/GenBank/DDBJ whole genome shotgun (WGS) entry which is preliminary data.</text>
</comment>
<dbReference type="EMBL" id="LHZA01000157">
    <property type="protein sequence ID" value="KXU91802.1"/>
    <property type="molecule type" value="Genomic_DNA"/>
</dbReference>
<dbReference type="RefSeq" id="WP_062251111.1">
    <property type="nucleotide sequence ID" value="NZ_LHZA01000157.1"/>
</dbReference>
<accession>A0A149Q3E6</accession>
<dbReference type="PATRIC" id="fig|178900.5.peg.534"/>
<evidence type="ECO:0000256" key="4">
    <source>
        <dbReference type="HAMAP-Rule" id="MF_00063"/>
    </source>
</evidence>
<gene>
    <name evidence="4" type="primary">cysH</name>
    <name evidence="6" type="ORF">AD928_13910</name>
</gene>
<dbReference type="GO" id="GO:0005737">
    <property type="term" value="C:cytoplasm"/>
    <property type="evidence" value="ECO:0007669"/>
    <property type="project" value="UniProtKB-SubCell"/>
</dbReference>
<feature type="binding site" evidence="4">
    <location>
        <position position="115"/>
    </location>
    <ligand>
        <name>[4Fe-4S] cluster</name>
        <dbReference type="ChEBI" id="CHEBI:49883"/>
    </ligand>
</feature>
<dbReference type="InterPro" id="IPR014729">
    <property type="entry name" value="Rossmann-like_a/b/a_fold"/>
</dbReference>
<dbReference type="GO" id="GO:0046872">
    <property type="term" value="F:metal ion binding"/>
    <property type="evidence" value="ECO:0007669"/>
    <property type="project" value="UniProtKB-KW"/>
</dbReference>